<protein>
    <submittedName>
        <fullName evidence="1">Uncharacterized protein</fullName>
    </submittedName>
</protein>
<comment type="caution">
    <text evidence="1">The sequence shown here is derived from an EMBL/GenBank/DDBJ whole genome shotgun (WGS) entry which is preliminary data.</text>
</comment>
<proteinExistence type="predicted"/>
<dbReference type="EMBL" id="JBBXJM010000006">
    <property type="protein sequence ID" value="KAL1405885.1"/>
    <property type="molecule type" value="Genomic_DNA"/>
</dbReference>
<organism evidence="1 2">
    <name type="scientific">Vanrija albida</name>
    <dbReference type="NCBI Taxonomy" id="181172"/>
    <lineage>
        <taxon>Eukaryota</taxon>
        <taxon>Fungi</taxon>
        <taxon>Dikarya</taxon>
        <taxon>Basidiomycota</taxon>
        <taxon>Agaricomycotina</taxon>
        <taxon>Tremellomycetes</taxon>
        <taxon>Trichosporonales</taxon>
        <taxon>Trichosporonaceae</taxon>
        <taxon>Vanrija</taxon>
    </lineage>
</organism>
<dbReference type="Proteomes" id="UP001565368">
    <property type="component" value="Unassembled WGS sequence"/>
</dbReference>
<evidence type="ECO:0000313" key="2">
    <source>
        <dbReference type="Proteomes" id="UP001565368"/>
    </source>
</evidence>
<keyword evidence="2" id="KW-1185">Reference proteome</keyword>
<name>A0ABR3PTV8_9TREE</name>
<reference evidence="1 2" key="1">
    <citation type="submission" date="2023-08" db="EMBL/GenBank/DDBJ databases">
        <title>Annotated Genome Sequence of Vanrija albida AlHP1.</title>
        <authorList>
            <person name="Herzog R."/>
        </authorList>
    </citation>
    <scope>NUCLEOTIDE SEQUENCE [LARGE SCALE GENOMIC DNA]</scope>
    <source>
        <strain evidence="1 2">AlHP1</strain>
    </source>
</reference>
<gene>
    <name evidence="1" type="ORF">Q8F55_007564</name>
</gene>
<sequence length="198" mass="22097">MAHDPEAFEPLPLNYDQVRTPPRALTQIADRLQLPRPTTRREREELVRALWERHVLADMEVRSLPPKPDRRRGVSTILPSKPVATILPPKPSTPRRAARLESRVTRVPARPAPTASANFVLLPLPPDVSAHALRMYLDTRVGRVVHCRLSDGVACVTLAAPRAPEACRILNELAVDGVRLSAFPVHAVKFNKPPEARR</sequence>
<accession>A0ABR3PTV8</accession>
<dbReference type="RefSeq" id="XP_069205829.1">
    <property type="nucleotide sequence ID" value="XM_069355988.1"/>
</dbReference>
<evidence type="ECO:0000313" key="1">
    <source>
        <dbReference type="EMBL" id="KAL1405885.1"/>
    </source>
</evidence>
<dbReference type="GeneID" id="95988607"/>